<dbReference type="EMBL" id="JAUESC010000384">
    <property type="protein sequence ID" value="KAK0582616.1"/>
    <property type="molecule type" value="Genomic_DNA"/>
</dbReference>
<evidence type="ECO:0000256" key="3">
    <source>
        <dbReference type="ARBA" id="ARBA00022786"/>
    </source>
</evidence>
<evidence type="ECO:0000259" key="5">
    <source>
        <dbReference type="PROSITE" id="PS51698"/>
    </source>
</evidence>
<dbReference type="GO" id="GO:0016567">
    <property type="term" value="P:protein ubiquitination"/>
    <property type="evidence" value="ECO:0007669"/>
    <property type="project" value="InterPro"/>
</dbReference>
<comment type="pathway">
    <text evidence="1">Protein modification; protein ubiquitination.</text>
</comment>
<dbReference type="Pfam" id="PF04564">
    <property type="entry name" value="U-box"/>
    <property type="match status" value="1"/>
</dbReference>
<dbReference type="SUPFAM" id="SSF57850">
    <property type="entry name" value="RING/U-box"/>
    <property type="match status" value="1"/>
</dbReference>
<keyword evidence="2" id="KW-0808">Transferase</keyword>
<keyword evidence="4" id="KW-0472">Membrane</keyword>
<reference evidence="6" key="1">
    <citation type="journal article" date="2022" name="Plant J.">
        <title>Strategies of tolerance reflected in two North American maple genomes.</title>
        <authorList>
            <person name="McEvoy S.L."/>
            <person name="Sezen U.U."/>
            <person name="Trouern-Trend A."/>
            <person name="McMahon S.M."/>
            <person name="Schaberg P.G."/>
            <person name="Yang J."/>
            <person name="Wegrzyn J.L."/>
            <person name="Swenson N.G."/>
        </authorList>
    </citation>
    <scope>NUCLEOTIDE SEQUENCE</scope>
    <source>
        <strain evidence="6">NS2018</strain>
    </source>
</reference>
<comment type="caution">
    <text evidence="6">The sequence shown here is derived from an EMBL/GenBank/DDBJ whole genome shotgun (WGS) entry which is preliminary data.</text>
</comment>
<dbReference type="InterPro" id="IPR003613">
    <property type="entry name" value="Ubox_domain"/>
</dbReference>
<dbReference type="Proteomes" id="UP001168877">
    <property type="component" value="Unassembled WGS sequence"/>
</dbReference>
<dbReference type="InterPro" id="IPR057623">
    <property type="entry name" value="PUB12-19-like_N"/>
</dbReference>
<dbReference type="PANTHER" id="PTHR23315">
    <property type="entry name" value="U BOX DOMAIN-CONTAINING"/>
    <property type="match status" value="1"/>
</dbReference>
<dbReference type="Pfam" id="PF25368">
    <property type="entry name" value="PUB10_N"/>
    <property type="match status" value="1"/>
</dbReference>
<evidence type="ECO:0000313" key="7">
    <source>
        <dbReference type="Proteomes" id="UP001168877"/>
    </source>
</evidence>
<keyword evidence="4" id="KW-1133">Transmembrane helix</keyword>
<feature type="transmembrane region" description="Helical" evidence="4">
    <location>
        <begin position="37"/>
        <end position="58"/>
    </location>
</feature>
<organism evidence="6 7">
    <name type="scientific">Acer saccharum</name>
    <name type="common">Sugar maple</name>
    <dbReference type="NCBI Taxonomy" id="4024"/>
    <lineage>
        <taxon>Eukaryota</taxon>
        <taxon>Viridiplantae</taxon>
        <taxon>Streptophyta</taxon>
        <taxon>Embryophyta</taxon>
        <taxon>Tracheophyta</taxon>
        <taxon>Spermatophyta</taxon>
        <taxon>Magnoliopsida</taxon>
        <taxon>eudicotyledons</taxon>
        <taxon>Gunneridae</taxon>
        <taxon>Pentapetalae</taxon>
        <taxon>rosids</taxon>
        <taxon>malvids</taxon>
        <taxon>Sapindales</taxon>
        <taxon>Sapindaceae</taxon>
        <taxon>Hippocastanoideae</taxon>
        <taxon>Acereae</taxon>
        <taxon>Acer</taxon>
    </lineage>
</organism>
<feature type="domain" description="U-box" evidence="5">
    <location>
        <begin position="210"/>
        <end position="254"/>
    </location>
</feature>
<evidence type="ECO:0000256" key="4">
    <source>
        <dbReference type="SAM" id="Phobius"/>
    </source>
</evidence>
<evidence type="ECO:0000313" key="6">
    <source>
        <dbReference type="EMBL" id="KAK0582616.1"/>
    </source>
</evidence>
<keyword evidence="4" id="KW-0812">Transmembrane</keyword>
<dbReference type="PROSITE" id="PS51698">
    <property type="entry name" value="U_BOX"/>
    <property type="match status" value="1"/>
</dbReference>
<evidence type="ECO:0000256" key="2">
    <source>
        <dbReference type="ARBA" id="ARBA00022679"/>
    </source>
</evidence>
<dbReference type="Gene3D" id="3.30.40.10">
    <property type="entry name" value="Zinc/RING finger domain, C3HC4 (zinc finger)"/>
    <property type="match status" value="1"/>
</dbReference>
<dbReference type="GO" id="GO:0004842">
    <property type="term" value="F:ubiquitin-protein transferase activity"/>
    <property type="evidence" value="ECO:0007669"/>
    <property type="project" value="InterPro"/>
</dbReference>
<proteinExistence type="predicted"/>
<dbReference type="InterPro" id="IPR013083">
    <property type="entry name" value="Znf_RING/FYVE/PHD"/>
</dbReference>
<keyword evidence="7" id="KW-1185">Reference proteome</keyword>
<protein>
    <recommendedName>
        <fullName evidence="5">U-box domain-containing protein</fullName>
    </recommendedName>
</protein>
<accession>A0AA39RWI3</accession>
<sequence>MNFRVLSNSGWAIPRTAPIGRETMPIRRDRSCTECTCLVILLAFAIFMAALIIFIAIVSSSKKKDRNCLDCQEHESFGLEEIADLIFSHYFFPDEDHKLAERYNLLIAHKEELGQLISLEQGKLLKEAIGEALESEAVMGRFHAVYDKLNQALDDVSYNELGVSVEVKEQVELMCKQLQRAKRRTDTEDIELAMDLMVIFSKKDNRNADSILKWLNSNNRTCPKTRQSLDHLSLAQNYALRNLIVQWCEKNDVELPKKDSSVGSDGSSAELIDEISSLVQNLLSSHLHTRREAAVKLLMLSKENPDNTKWDKQSSKKSQFP</sequence>
<dbReference type="PANTHER" id="PTHR23315:SF49">
    <property type="entry name" value="RING-TYPE E3 UBIQUITIN TRANSFERASE"/>
    <property type="match status" value="1"/>
</dbReference>
<gene>
    <name evidence="6" type="ORF">LWI29_027673</name>
</gene>
<reference evidence="6" key="2">
    <citation type="submission" date="2023-06" db="EMBL/GenBank/DDBJ databases">
        <authorList>
            <person name="Swenson N.G."/>
            <person name="Wegrzyn J.L."/>
            <person name="Mcevoy S.L."/>
        </authorList>
    </citation>
    <scope>NUCLEOTIDE SEQUENCE</scope>
    <source>
        <strain evidence="6">NS2018</strain>
        <tissue evidence="6">Leaf</tissue>
    </source>
</reference>
<evidence type="ECO:0000256" key="1">
    <source>
        <dbReference type="ARBA" id="ARBA00004906"/>
    </source>
</evidence>
<keyword evidence="3" id="KW-0833">Ubl conjugation pathway</keyword>
<dbReference type="AlphaFoldDB" id="A0AA39RWI3"/>
<name>A0AA39RWI3_ACESA</name>